<evidence type="ECO:0000313" key="1">
    <source>
        <dbReference type="EMBL" id="AAD41973.1"/>
    </source>
</evidence>
<sequence length="58" mass="6758">MIGRPLFEKKTLKVEEKRRRQLVKLTRTTKSAAAANGGSFASLSRLKLQRRWCLSRRQ</sequence>
<dbReference type="EMBL" id="AC006438">
    <property type="protein sequence ID" value="AAD41973.1"/>
    <property type="molecule type" value="Genomic_DNA"/>
</dbReference>
<reference evidence="1" key="2">
    <citation type="submission" date="2000-03" db="EMBL/GenBank/DDBJ databases">
        <authorList>
            <person name="Lin X."/>
            <person name="Kaul S."/>
            <person name="Shea T.P."/>
            <person name="Fujii C.Y."/>
            <person name="Shen M."/>
            <person name="VanAken S.E."/>
            <person name="Barnstead M.E."/>
            <person name="Mason T.M."/>
            <person name="Bowman C.L."/>
            <person name="Ronning C.M."/>
            <person name="Benito M.-I."/>
            <person name="Carrera A.J."/>
            <person name="Creasy T.H."/>
            <person name="Buell C.R."/>
            <person name="Town C.D."/>
            <person name="Nierman W.C."/>
            <person name="Fraser C.M."/>
            <person name="Venter J.C."/>
        </authorList>
    </citation>
    <scope>NUCLEOTIDE SEQUENCE</scope>
</reference>
<name>Q9XIM4_ARATH</name>
<accession>Q9XIM4</accession>
<protein>
    <submittedName>
        <fullName evidence="1">Uncharacterized protein At2g15930</fullName>
    </submittedName>
</protein>
<dbReference type="PIR" id="H84534">
    <property type="entry name" value="H84534"/>
</dbReference>
<reference evidence="1" key="3">
    <citation type="submission" date="2002-02" db="EMBL/GenBank/DDBJ databases">
        <authorList>
            <person name="Town C.D."/>
            <person name="Kaul S."/>
        </authorList>
    </citation>
    <scope>NUCLEOTIDE SEQUENCE</scope>
</reference>
<proteinExistence type="predicted"/>
<dbReference type="AlphaFoldDB" id="Q9XIM4"/>
<reference key="1">
    <citation type="journal article" date="1999" name="Nature">
        <title>Sequence and analysis of chromosome 2 of the plant Arabidopsis thaliana.</title>
        <authorList>
            <person name="Lin X."/>
            <person name="Kaul S."/>
            <person name="Rounsley S."/>
            <person name="Shea T.P."/>
            <person name="Benito M.I."/>
            <person name="Town C.D."/>
            <person name="Fujii C.Y."/>
            <person name="Mason T."/>
            <person name="Bowman C.L."/>
            <person name="Barnstead M."/>
            <person name="Feldblyum T.V."/>
            <person name="Buell C.R."/>
            <person name="Ketchum K.A."/>
            <person name="Lee J."/>
            <person name="Ronning C.M."/>
            <person name="Koo H.L."/>
            <person name="Moffat K.S."/>
            <person name="Cronin L.A."/>
            <person name="Shen M."/>
            <person name="Pai G."/>
            <person name="Van Aken S."/>
            <person name="Umayam L."/>
            <person name="Tallon L.J."/>
            <person name="Gill J.E."/>
            <person name="Adams M.D."/>
            <person name="Carrera A.J."/>
            <person name="Creasy T.H."/>
            <person name="Goodman H.M."/>
            <person name="Somerville C.R."/>
            <person name="Copenhaver G.P."/>
            <person name="Preuss D."/>
            <person name="Nierman W.C."/>
            <person name="White O."/>
            <person name="Eisen J.A."/>
            <person name="Salzberg S.L."/>
            <person name="Fraser C.M."/>
            <person name="Venter J.C."/>
        </authorList>
    </citation>
    <scope>NUCLEOTIDE SEQUENCE [LARGE SCALE GENOMIC DNA]</scope>
    <source>
        <strain>cv. Columbia</strain>
    </source>
</reference>
<organism evidence="1">
    <name type="scientific">Arabidopsis thaliana</name>
    <name type="common">Mouse-ear cress</name>
    <dbReference type="NCBI Taxonomy" id="3702"/>
    <lineage>
        <taxon>Eukaryota</taxon>
        <taxon>Viridiplantae</taxon>
        <taxon>Streptophyta</taxon>
        <taxon>Embryophyta</taxon>
        <taxon>Tracheophyta</taxon>
        <taxon>Spermatophyta</taxon>
        <taxon>Magnoliopsida</taxon>
        <taxon>eudicotyledons</taxon>
        <taxon>Gunneridae</taxon>
        <taxon>Pentapetalae</taxon>
        <taxon>rosids</taxon>
        <taxon>malvids</taxon>
        <taxon>Brassicales</taxon>
        <taxon>Brassicaceae</taxon>
        <taxon>Camelineae</taxon>
        <taxon>Arabidopsis</taxon>
    </lineage>
</organism>
<dbReference type="HOGENOM" id="CLU_2981780_0_0_1"/>
<dbReference type="SMR" id="Q9XIM4"/>